<gene>
    <name evidence="1" type="ORF">MJO28_005145</name>
</gene>
<accession>A0ACC0EJW5</accession>
<dbReference type="Proteomes" id="UP001060170">
    <property type="component" value="Chromosome 5"/>
</dbReference>
<comment type="caution">
    <text evidence="1">The sequence shown here is derived from an EMBL/GenBank/DDBJ whole genome shotgun (WGS) entry which is preliminary data.</text>
</comment>
<reference evidence="1 2" key="3">
    <citation type="journal article" date="2022" name="Microbiol. Spectr.">
        <title>Folding features and dynamics of 3D genome architecture in plant fungal pathogens.</title>
        <authorList>
            <person name="Xia C."/>
        </authorList>
    </citation>
    <scope>NUCLEOTIDE SEQUENCE [LARGE SCALE GENOMIC DNA]</scope>
    <source>
        <strain evidence="1 2">93-210</strain>
    </source>
</reference>
<name>A0ACC0EJW5_9BASI</name>
<protein>
    <submittedName>
        <fullName evidence="1">Uncharacterized protein</fullName>
    </submittedName>
</protein>
<evidence type="ECO:0000313" key="1">
    <source>
        <dbReference type="EMBL" id="KAI7954745.1"/>
    </source>
</evidence>
<organism evidence="1 2">
    <name type="scientific">Puccinia striiformis f. sp. tritici</name>
    <dbReference type="NCBI Taxonomy" id="168172"/>
    <lineage>
        <taxon>Eukaryota</taxon>
        <taxon>Fungi</taxon>
        <taxon>Dikarya</taxon>
        <taxon>Basidiomycota</taxon>
        <taxon>Pucciniomycotina</taxon>
        <taxon>Pucciniomycetes</taxon>
        <taxon>Pucciniales</taxon>
        <taxon>Pucciniaceae</taxon>
        <taxon>Puccinia</taxon>
    </lineage>
</organism>
<proteinExistence type="predicted"/>
<reference evidence="2" key="1">
    <citation type="journal article" date="2018" name="BMC Genomics">
        <title>Genomic insights into host adaptation between the wheat stripe rust pathogen (Puccinia striiformis f. sp. tritici) and the barley stripe rust pathogen (Puccinia striiformis f. sp. hordei).</title>
        <authorList>
            <person name="Xia C."/>
            <person name="Wang M."/>
            <person name="Yin C."/>
            <person name="Cornejo O.E."/>
            <person name="Hulbert S.H."/>
            <person name="Chen X."/>
        </authorList>
    </citation>
    <scope>NUCLEOTIDE SEQUENCE [LARGE SCALE GENOMIC DNA]</scope>
    <source>
        <strain evidence="2">93-210</strain>
    </source>
</reference>
<evidence type="ECO:0000313" key="2">
    <source>
        <dbReference type="Proteomes" id="UP001060170"/>
    </source>
</evidence>
<reference evidence="2" key="2">
    <citation type="journal article" date="2018" name="Mol. Plant Microbe Interact.">
        <title>Genome sequence resources for the wheat stripe rust pathogen (Puccinia striiformis f. sp. tritici) and the barley stripe rust pathogen (Puccinia striiformis f. sp. hordei).</title>
        <authorList>
            <person name="Xia C."/>
            <person name="Wang M."/>
            <person name="Yin C."/>
            <person name="Cornejo O.E."/>
            <person name="Hulbert S.H."/>
            <person name="Chen X."/>
        </authorList>
    </citation>
    <scope>NUCLEOTIDE SEQUENCE [LARGE SCALE GENOMIC DNA]</scope>
    <source>
        <strain evidence="2">93-210</strain>
    </source>
</reference>
<keyword evidence="2" id="KW-1185">Reference proteome</keyword>
<dbReference type="EMBL" id="CM045869">
    <property type="protein sequence ID" value="KAI7954745.1"/>
    <property type="molecule type" value="Genomic_DNA"/>
</dbReference>
<sequence length="60" mass="6103">MNAVPAGVSDTLKAFRFGGPEAGRAGLCSASPPVPNPTGHAHLTKLNTSKRPTSLCLSSQ</sequence>